<dbReference type="GO" id="GO:0008137">
    <property type="term" value="F:NADH dehydrogenase (ubiquinone) activity"/>
    <property type="evidence" value="ECO:0007669"/>
    <property type="project" value="UniProtKB-EC"/>
</dbReference>
<feature type="transmembrane region" description="Helical" evidence="17">
    <location>
        <begin position="226"/>
        <end position="247"/>
    </location>
</feature>
<feature type="transmembrane region" description="Helical" evidence="17">
    <location>
        <begin position="192"/>
        <end position="214"/>
    </location>
</feature>
<feature type="domain" description="NADH:quinone oxidoreductase/Mrp antiporter transmembrane" evidence="18">
    <location>
        <begin position="115"/>
        <end position="393"/>
    </location>
</feature>
<evidence type="ECO:0000256" key="2">
    <source>
        <dbReference type="ARBA" id="ARBA00004448"/>
    </source>
</evidence>
<sequence length="575" mass="65151">MLSMKLFSKVSNSIFFIYSCILLITGVMFIIMGGYMHLMDKVTFLEWIFLTLNSVSVMYTILLDWVSLIFCGVVSIISSMVLIYSHYYMYTDQSKFRFVILVTLFVASMMLMVLSPNMISILLGWDGLGLVSYGLVVYYQNVKSANAGMLTVLSNRLGDIAILVSISWLLNYGSWDFFYIQFLTPNSSKVGLVLMLVVIASMTKSAQVPFSAWLPAAMAAPTPISALVHSSTLVTAGVYLLIRFHLYLGINKYLMYISLLTLVMSGVGASYEFDLKKIIALSTLSQLGVMMFSLSVGMWELAFFHLISHATFKSLLFLCAGVYIHSFNDTQDIRGLGLNLMSYPMTGVYFIGCSLSICGFPFLAGFYSKDLILEAFMYGDMSIICFMMVVVGMMSTIIYSVRLIYYLYMKGSKISSVFSWENDFWVMISMTCLFTVSLMVGSSFIWVLLPLYILNLPIYFKCMILSLSLFLVMFTLMNLFKKSIVGKKDMNKMKQVFLWFMGMMWMMPFTSTLAPMKMISIGKTYLKLLDMGWLEKLGGQGGMSLIMKSSTILEKWNVLYLKLYLFIVLFTLLIV</sequence>
<evidence type="ECO:0000256" key="17">
    <source>
        <dbReference type="RuleBase" id="RU003404"/>
    </source>
</evidence>
<evidence type="ECO:0000256" key="5">
    <source>
        <dbReference type="ARBA" id="ARBA00022448"/>
    </source>
</evidence>
<evidence type="ECO:0000256" key="7">
    <source>
        <dbReference type="ARBA" id="ARBA00022692"/>
    </source>
</evidence>
<comment type="similarity">
    <text evidence="17">Belongs to the complex I subunit 5 family.</text>
</comment>
<dbReference type="GO" id="GO:0015990">
    <property type="term" value="P:electron transport coupled proton transport"/>
    <property type="evidence" value="ECO:0007669"/>
    <property type="project" value="TreeGrafter"/>
</dbReference>
<evidence type="ECO:0000256" key="11">
    <source>
        <dbReference type="ARBA" id="ARBA00022989"/>
    </source>
</evidence>
<dbReference type="GO" id="GO:0005743">
    <property type="term" value="C:mitochondrial inner membrane"/>
    <property type="evidence" value="ECO:0007669"/>
    <property type="project" value="UniProtKB-SubCell"/>
</dbReference>
<feature type="domain" description="NADH-Ubiquinone oxidoreductase (complex I) chain 5 N-terminal" evidence="19">
    <location>
        <begin position="50"/>
        <end position="98"/>
    </location>
</feature>
<feature type="transmembrane region" description="Helical" evidence="17">
    <location>
        <begin position="302"/>
        <end position="325"/>
    </location>
</feature>
<feature type="transmembrane region" description="Helical" evidence="17">
    <location>
        <begin position="253"/>
        <end position="271"/>
    </location>
</feature>
<gene>
    <name evidence="21" type="primary">NADH5</name>
</gene>
<evidence type="ECO:0000259" key="18">
    <source>
        <dbReference type="Pfam" id="PF00361"/>
    </source>
</evidence>
<feature type="transmembrane region" description="Helical" evidence="17">
    <location>
        <begin position="278"/>
        <end position="296"/>
    </location>
</feature>
<evidence type="ECO:0000256" key="10">
    <source>
        <dbReference type="ARBA" id="ARBA00022982"/>
    </source>
</evidence>
<keyword evidence="12 17" id="KW-0520">NAD</keyword>
<dbReference type="PROSITE" id="PS51257">
    <property type="entry name" value="PROKAR_LIPOPROTEIN"/>
    <property type="match status" value="1"/>
</dbReference>
<keyword evidence="15 17" id="KW-0472">Membrane</keyword>
<feature type="domain" description="NADH dehydrogenase subunit 5 C-terminal" evidence="20">
    <location>
        <begin position="399"/>
        <end position="574"/>
    </location>
</feature>
<evidence type="ECO:0000256" key="12">
    <source>
        <dbReference type="ARBA" id="ARBA00023027"/>
    </source>
</evidence>
<comment type="catalytic activity">
    <reaction evidence="16 17">
        <text>a ubiquinone + NADH + 5 H(+)(in) = a ubiquinol + NAD(+) + 4 H(+)(out)</text>
        <dbReference type="Rhea" id="RHEA:29091"/>
        <dbReference type="Rhea" id="RHEA-COMP:9565"/>
        <dbReference type="Rhea" id="RHEA-COMP:9566"/>
        <dbReference type="ChEBI" id="CHEBI:15378"/>
        <dbReference type="ChEBI" id="CHEBI:16389"/>
        <dbReference type="ChEBI" id="CHEBI:17976"/>
        <dbReference type="ChEBI" id="CHEBI:57540"/>
        <dbReference type="ChEBI" id="CHEBI:57945"/>
        <dbReference type="EC" id="7.1.1.2"/>
    </reaction>
</comment>
<evidence type="ECO:0000256" key="1">
    <source>
        <dbReference type="ARBA" id="ARBA00003257"/>
    </source>
</evidence>
<dbReference type="Pfam" id="PF00361">
    <property type="entry name" value="Proton_antipo_M"/>
    <property type="match status" value="1"/>
</dbReference>
<keyword evidence="11 17" id="KW-1133">Transmembrane helix</keyword>
<dbReference type="Pfam" id="PF00662">
    <property type="entry name" value="Proton_antipo_N"/>
    <property type="match status" value="1"/>
</dbReference>
<evidence type="ECO:0000259" key="19">
    <source>
        <dbReference type="Pfam" id="PF00662"/>
    </source>
</evidence>
<keyword evidence="13 17" id="KW-0830">Ubiquinone</keyword>
<evidence type="ECO:0000256" key="6">
    <source>
        <dbReference type="ARBA" id="ARBA00022660"/>
    </source>
</evidence>
<dbReference type="EC" id="7.1.1.2" evidence="3 17"/>
<reference evidence="21" key="1">
    <citation type="submission" date="2020-11" db="EMBL/GenBank/DDBJ databases">
        <title>The complete mitochondrial genome of Yuukianura szeptyckii Deharveng &amp; Weiner 1984 (Collembola: Neanuridae).</title>
        <authorList>
            <person name="Lee Y.-S."/>
            <person name="Lee T."/>
            <person name="Kim P."/>
            <person name="Son J."/>
            <person name="Wee J."/>
            <person name="Kim Y."/>
            <person name="Cho K."/>
        </authorList>
    </citation>
    <scope>NUCLEOTIDE SEQUENCE</scope>
</reference>
<geneLocation type="mitochondrion" evidence="21"/>
<evidence type="ECO:0000256" key="3">
    <source>
        <dbReference type="ARBA" id="ARBA00012944"/>
    </source>
</evidence>
<evidence type="ECO:0000259" key="20">
    <source>
        <dbReference type="Pfam" id="PF06455"/>
    </source>
</evidence>
<dbReference type="AlphaFoldDB" id="A0A7T0M4F2"/>
<feature type="transmembrane region" description="Helical" evidence="17">
    <location>
        <begin position="557"/>
        <end position="574"/>
    </location>
</feature>
<comment type="function">
    <text evidence="17">Core subunit of the mitochondrial membrane respiratory chain NADH dehydrogenase (Complex I) which catalyzes electron transfer from NADH through the respiratory chain, using ubiquinone as an electron acceptor. Essential for the catalytic activity and assembly of complex I.</text>
</comment>
<dbReference type="PANTHER" id="PTHR42829:SF2">
    <property type="entry name" value="NADH-UBIQUINONE OXIDOREDUCTASE CHAIN 5"/>
    <property type="match status" value="1"/>
</dbReference>
<dbReference type="Pfam" id="PF06455">
    <property type="entry name" value="NADH5_C"/>
    <property type="match status" value="1"/>
</dbReference>
<feature type="transmembrane region" description="Helical" evidence="17">
    <location>
        <begin position="496"/>
        <end position="516"/>
    </location>
</feature>
<evidence type="ECO:0000313" key="21">
    <source>
        <dbReference type="EMBL" id="QPL15827.1"/>
    </source>
</evidence>
<keyword evidence="14 17" id="KW-0496">Mitochondrion</keyword>
<name>A0A7T0M4F2_9HEXA</name>
<accession>A0A7T0M4F2</accession>
<evidence type="ECO:0000256" key="9">
    <source>
        <dbReference type="ARBA" id="ARBA00022967"/>
    </source>
</evidence>
<feature type="transmembrane region" description="Helical" evidence="17">
    <location>
        <begin position="381"/>
        <end position="405"/>
    </location>
</feature>
<evidence type="ECO:0000256" key="14">
    <source>
        <dbReference type="ARBA" id="ARBA00023128"/>
    </source>
</evidence>
<comment type="function">
    <text evidence="1">Core subunit of the mitochondrial membrane respiratory chain NADH dehydrogenase (Complex I) that is believed to belong to the minimal assembly required for catalysis. Complex I functions in the transfer of electrons from NADH to the respiratory chain. The immediate electron acceptor for the enzyme is believed to be ubiquinone.</text>
</comment>
<keyword evidence="5 17" id="KW-0813">Transport</keyword>
<dbReference type="InterPro" id="IPR001516">
    <property type="entry name" value="Proton_antipo_N"/>
</dbReference>
<keyword evidence="10" id="KW-0249">Electron transport</keyword>
<dbReference type="EMBL" id="MW208844">
    <property type="protein sequence ID" value="QPL15827.1"/>
    <property type="molecule type" value="Genomic_DNA"/>
</dbReference>
<dbReference type="InterPro" id="IPR001750">
    <property type="entry name" value="ND/Mrp_TM"/>
</dbReference>
<dbReference type="PANTHER" id="PTHR42829">
    <property type="entry name" value="NADH-UBIQUINONE OXIDOREDUCTASE CHAIN 5"/>
    <property type="match status" value="1"/>
</dbReference>
<keyword evidence="6" id="KW-0679">Respiratory chain</keyword>
<evidence type="ECO:0000256" key="16">
    <source>
        <dbReference type="ARBA" id="ARBA00049551"/>
    </source>
</evidence>
<evidence type="ECO:0000256" key="15">
    <source>
        <dbReference type="ARBA" id="ARBA00023136"/>
    </source>
</evidence>
<feature type="transmembrane region" description="Helical" evidence="17">
    <location>
        <begin position="56"/>
        <end position="84"/>
    </location>
</feature>
<feature type="transmembrane region" description="Helical" evidence="17">
    <location>
        <begin position="160"/>
        <end position="180"/>
    </location>
</feature>
<feature type="transmembrane region" description="Helical" evidence="17">
    <location>
        <begin position="346"/>
        <end position="369"/>
    </location>
</feature>
<comment type="subcellular location">
    <subcellularLocation>
        <location evidence="2">Mitochondrion inner membrane</location>
        <topology evidence="2">Multi-pass membrane protein</topology>
    </subcellularLocation>
</comment>
<feature type="transmembrane region" description="Helical" evidence="17">
    <location>
        <begin position="12"/>
        <end position="36"/>
    </location>
</feature>
<protein>
    <recommendedName>
        <fullName evidence="4 17">NADH-ubiquinone oxidoreductase chain 5</fullName>
        <ecNumber evidence="3 17">7.1.1.2</ecNumber>
    </recommendedName>
</protein>
<feature type="transmembrane region" description="Helical" evidence="17">
    <location>
        <begin position="425"/>
        <end position="452"/>
    </location>
</feature>
<dbReference type="GO" id="GO:0042773">
    <property type="term" value="P:ATP synthesis coupled electron transport"/>
    <property type="evidence" value="ECO:0007669"/>
    <property type="project" value="InterPro"/>
</dbReference>
<dbReference type="PRINTS" id="PR01434">
    <property type="entry name" value="NADHDHGNASE5"/>
</dbReference>
<dbReference type="GO" id="GO:0003954">
    <property type="term" value="F:NADH dehydrogenase activity"/>
    <property type="evidence" value="ECO:0007669"/>
    <property type="project" value="TreeGrafter"/>
</dbReference>
<dbReference type="InterPro" id="IPR010934">
    <property type="entry name" value="NADH_DH_su5_C"/>
</dbReference>
<feature type="transmembrane region" description="Helical" evidence="17">
    <location>
        <begin position="119"/>
        <end position="139"/>
    </location>
</feature>
<organism evidence="21">
    <name type="scientific">Yuukianura szeptyckii</name>
    <dbReference type="NCBI Taxonomy" id="1453868"/>
    <lineage>
        <taxon>Eukaryota</taxon>
        <taxon>Metazoa</taxon>
        <taxon>Ecdysozoa</taxon>
        <taxon>Arthropoda</taxon>
        <taxon>Hexapoda</taxon>
        <taxon>Collembola</taxon>
        <taxon>Poduromorpha</taxon>
        <taxon>Poduroidea</taxon>
        <taxon>Neanuridae</taxon>
        <taxon>Neanurinae</taxon>
        <taxon>Lobellini</taxon>
        <taxon>Yuukianura</taxon>
    </lineage>
</organism>
<dbReference type="InterPro" id="IPR003945">
    <property type="entry name" value="NU5C-like"/>
</dbReference>
<evidence type="ECO:0000256" key="4">
    <source>
        <dbReference type="ARBA" id="ARBA00021096"/>
    </source>
</evidence>
<feature type="transmembrane region" description="Helical" evidence="17">
    <location>
        <begin position="96"/>
        <end position="113"/>
    </location>
</feature>
<evidence type="ECO:0000256" key="13">
    <source>
        <dbReference type="ARBA" id="ARBA00023075"/>
    </source>
</evidence>
<feature type="transmembrane region" description="Helical" evidence="17">
    <location>
        <begin position="458"/>
        <end position="476"/>
    </location>
</feature>
<proteinExistence type="inferred from homology"/>
<keyword evidence="8" id="KW-0999">Mitochondrion inner membrane</keyword>
<keyword evidence="9" id="KW-1278">Translocase</keyword>
<keyword evidence="7 17" id="KW-0812">Transmembrane</keyword>
<evidence type="ECO:0000256" key="8">
    <source>
        <dbReference type="ARBA" id="ARBA00022792"/>
    </source>
</evidence>